<dbReference type="Proteomes" id="UP000323917">
    <property type="component" value="Chromosome"/>
</dbReference>
<organism evidence="1 2">
    <name type="scientific">Bythopirellula goksoeyrii</name>
    <dbReference type="NCBI Taxonomy" id="1400387"/>
    <lineage>
        <taxon>Bacteria</taxon>
        <taxon>Pseudomonadati</taxon>
        <taxon>Planctomycetota</taxon>
        <taxon>Planctomycetia</taxon>
        <taxon>Pirellulales</taxon>
        <taxon>Lacipirellulaceae</taxon>
        <taxon>Bythopirellula</taxon>
    </lineage>
</organism>
<dbReference type="EMBL" id="CP042913">
    <property type="protein sequence ID" value="QEG33062.1"/>
    <property type="molecule type" value="Genomic_DNA"/>
</dbReference>
<dbReference type="KEGG" id="bgok:Pr1d_03230"/>
<accession>A0A5B9Q6L6</accession>
<protein>
    <submittedName>
        <fullName evidence="1">FlgN protein</fullName>
    </submittedName>
</protein>
<name>A0A5B9Q6L6_9BACT</name>
<proteinExistence type="predicted"/>
<evidence type="ECO:0000313" key="2">
    <source>
        <dbReference type="Proteomes" id="UP000323917"/>
    </source>
</evidence>
<evidence type="ECO:0000313" key="1">
    <source>
        <dbReference type="EMBL" id="QEG33062.1"/>
    </source>
</evidence>
<reference evidence="1 2" key="1">
    <citation type="submission" date="2019-08" db="EMBL/GenBank/DDBJ databases">
        <title>Deep-cultivation of Planctomycetes and their phenomic and genomic characterization uncovers novel biology.</title>
        <authorList>
            <person name="Wiegand S."/>
            <person name="Jogler M."/>
            <person name="Boedeker C."/>
            <person name="Pinto D."/>
            <person name="Vollmers J."/>
            <person name="Rivas-Marin E."/>
            <person name="Kohn T."/>
            <person name="Peeters S.H."/>
            <person name="Heuer A."/>
            <person name="Rast P."/>
            <person name="Oberbeckmann S."/>
            <person name="Bunk B."/>
            <person name="Jeske O."/>
            <person name="Meyerdierks A."/>
            <person name="Storesund J.E."/>
            <person name="Kallscheuer N."/>
            <person name="Luecker S."/>
            <person name="Lage O.M."/>
            <person name="Pohl T."/>
            <person name="Merkel B.J."/>
            <person name="Hornburger P."/>
            <person name="Mueller R.-W."/>
            <person name="Bruemmer F."/>
            <person name="Labrenz M."/>
            <person name="Spormann A.M."/>
            <person name="Op den Camp H."/>
            <person name="Overmann J."/>
            <person name="Amann R."/>
            <person name="Jetten M.S.M."/>
            <person name="Mascher T."/>
            <person name="Medema M.H."/>
            <person name="Devos D.P."/>
            <person name="Kaster A.-K."/>
            <person name="Ovreas L."/>
            <person name="Rohde M."/>
            <person name="Galperin M.Y."/>
            <person name="Jogler C."/>
        </authorList>
    </citation>
    <scope>NUCLEOTIDE SEQUENCE [LARGE SCALE GENOMIC DNA]</scope>
    <source>
        <strain evidence="1 2">Pr1d</strain>
    </source>
</reference>
<keyword evidence="2" id="KW-1185">Reference proteome</keyword>
<dbReference type="AlphaFoldDB" id="A0A5B9Q6L6"/>
<sequence>MQLCKLGVKQSEFIVSGEISSMLRLLSVKNQLIVALQSIEQQLSPFHEQDPEQRSWGSAEAHQKCAEQAADCKQLLDRVMHLESENELKMTHRRDQIAQQLQAAQSSASARRAYQVHHARPQRLGVSFDDALSCPTEQPHLDLQTGP</sequence>
<gene>
    <name evidence="1" type="ORF">Pr1d_03230</name>
</gene>